<proteinExistence type="predicted"/>
<keyword evidence="2" id="KW-1185">Reference proteome</keyword>
<evidence type="ECO:0000313" key="2">
    <source>
        <dbReference type="Proteomes" id="UP000828941"/>
    </source>
</evidence>
<organism evidence="1 2">
    <name type="scientific">Bauhinia variegata</name>
    <name type="common">Purple orchid tree</name>
    <name type="synonym">Phanera variegata</name>
    <dbReference type="NCBI Taxonomy" id="167791"/>
    <lineage>
        <taxon>Eukaryota</taxon>
        <taxon>Viridiplantae</taxon>
        <taxon>Streptophyta</taxon>
        <taxon>Embryophyta</taxon>
        <taxon>Tracheophyta</taxon>
        <taxon>Spermatophyta</taxon>
        <taxon>Magnoliopsida</taxon>
        <taxon>eudicotyledons</taxon>
        <taxon>Gunneridae</taxon>
        <taxon>Pentapetalae</taxon>
        <taxon>rosids</taxon>
        <taxon>fabids</taxon>
        <taxon>Fabales</taxon>
        <taxon>Fabaceae</taxon>
        <taxon>Cercidoideae</taxon>
        <taxon>Cercideae</taxon>
        <taxon>Bauhiniinae</taxon>
        <taxon>Bauhinia</taxon>
    </lineage>
</organism>
<gene>
    <name evidence="1" type="ORF">L6164_023478</name>
</gene>
<accession>A0ACB9MIG5</accession>
<dbReference type="Proteomes" id="UP000828941">
    <property type="component" value="Chromosome 9"/>
</dbReference>
<evidence type="ECO:0000313" key="1">
    <source>
        <dbReference type="EMBL" id="KAI4323905.1"/>
    </source>
</evidence>
<dbReference type="EMBL" id="CM039434">
    <property type="protein sequence ID" value="KAI4323905.1"/>
    <property type="molecule type" value="Genomic_DNA"/>
</dbReference>
<reference evidence="1 2" key="1">
    <citation type="journal article" date="2022" name="DNA Res.">
        <title>Chromosomal-level genome assembly of the orchid tree Bauhinia variegata (Leguminosae; Cercidoideae) supports the allotetraploid origin hypothesis of Bauhinia.</title>
        <authorList>
            <person name="Zhong Y."/>
            <person name="Chen Y."/>
            <person name="Zheng D."/>
            <person name="Pang J."/>
            <person name="Liu Y."/>
            <person name="Luo S."/>
            <person name="Meng S."/>
            <person name="Qian L."/>
            <person name="Wei D."/>
            <person name="Dai S."/>
            <person name="Zhou R."/>
        </authorList>
    </citation>
    <scope>NUCLEOTIDE SEQUENCE [LARGE SCALE GENOMIC DNA]</scope>
    <source>
        <strain evidence="1">BV-YZ2020</strain>
    </source>
</reference>
<comment type="caution">
    <text evidence="1">The sequence shown here is derived from an EMBL/GenBank/DDBJ whole genome shotgun (WGS) entry which is preliminary data.</text>
</comment>
<sequence>MNTIQLTVCQPGIYVKNASQLCNLPSKQCLAQIKINVPAIKSLSLQERPSFGLQCLPVIRPRQPLPVCLAGGKEMMDNDEGKELSYVKVNAMQRDRIDVFWVVREHLHPPPFAEIILLFLKSCLILQAHQNKTKYVVHFNSGLLNFAKLFIPIGYTGMI</sequence>
<name>A0ACB9MIG5_BAUVA</name>
<protein>
    <submittedName>
        <fullName evidence="1">Uncharacterized protein</fullName>
    </submittedName>
</protein>